<protein>
    <submittedName>
        <fullName evidence="2">YIP1 family protein</fullName>
    </submittedName>
</protein>
<evidence type="ECO:0000313" key="3">
    <source>
        <dbReference type="Proteomes" id="UP000293637"/>
    </source>
</evidence>
<sequence>SKDNKTLMAFSLTNLLKAFLTGVVYYSTSRLSKKASVILGIVALIILIGSGMIGGMNS</sequence>
<feature type="transmembrane region" description="Helical" evidence="1">
    <location>
        <begin position="37"/>
        <end position="56"/>
    </location>
</feature>
<keyword evidence="1" id="KW-1133">Transmembrane helix</keyword>
<name>A0A4Q9VZL7_STALU</name>
<keyword evidence="1" id="KW-0472">Membrane</keyword>
<feature type="transmembrane region" description="Helical" evidence="1">
    <location>
        <begin position="6"/>
        <end position="25"/>
    </location>
</feature>
<organism evidence="2 3">
    <name type="scientific">Staphylococcus lugdunensis</name>
    <dbReference type="NCBI Taxonomy" id="28035"/>
    <lineage>
        <taxon>Bacteria</taxon>
        <taxon>Bacillati</taxon>
        <taxon>Bacillota</taxon>
        <taxon>Bacilli</taxon>
        <taxon>Bacillales</taxon>
        <taxon>Staphylococcaceae</taxon>
        <taxon>Staphylococcus</taxon>
    </lineage>
</organism>
<dbReference type="Proteomes" id="UP000293637">
    <property type="component" value="Unassembled WGS sequence"/>
</dbReference>
<keyword evidence="1" id="KW-0812">Transmembrane</keyword>
<dbReference type="EMBL" id="SCHB01000335">
    <property type="protein sequence ID" value="TBW67964.1"/>
    <property type="molecule type" value="Genomic_DNA"/>
</dbReference>
<accession>A0A4Q9VZL7</accession>
<gene>
    <name evidence="2" type="ORF">EQ812_14130</name>
</gene>
<proteinExistence type="predicted"/>
<evidence type="ECO:0000313" key="2">
    <source>
        <dbReference type="EMBL" id="TBW67964.1"/>
    </source>
</evidence>
<dbReference type="AlphaFoldDB" id="A0A4Q9VZL7"/>
<comment type="caution">
    <text evidence="2">The sequence shown here is derived from an EMBL/GenBank/DDBJ whole genome shotgun (WGS) entry which is preliminary data.</text>
</comment>
<evidence type="ECO:0000256" key="1">
    <source>
        <dbReference type="SAM" id="Phobius"/>
    </source>
</evidence>
<reference evidence="2 3" key="1">
    <citation type="journal article" date="2019" name="Sci. Transl. Med.">
        <title>Quorum sensing between bacterial species on the skin protects against epidermal injury in atopic dermatitis.</title>
        <authorList>
            <person name="Williams M.R."/>
        </authorList>
    </citation>
    <scope>NUCLEOTIDE SEQUENCE [LARGE SCALE GENOMIC DNA]</scope>
    <source>
        <strain evidence="2 3">E7</strain>
    </source>
</reference>
<feature type="non-terminal residue" evidence="2">
    <location>
        <position position="1"/>
    </location>
</feature>